<protein>
    <submittedName>
        <fullName evidence="1">Uncharacterized protein</fullName>
    </submittedName>
</protein>
<proteinExistence type="predicted"/>
<sequence length="189" mass="20746">MTLLFLSPPRTSSQSPCHLFAIRSCYIMVRLASAGASVFPMAYFHTDTFTSQDDELKPKYVQLAINLEEEAMLTAAGVDHSYSSGYSGNVITLMCVEQPPSGHHVLLLPFSDQLEGCGGVVNLGADLDLVLRGSLWCSLEQDEVEPEISPQLSLFFCEVHHSKSKILTLIRKLRASQRDLAGAEQVESV</sequence>
<organism evidence="1 2">
    <name type="scientific">Mugilogobius chulae</name>
    <name type="common">yellowstripe goby</name>
    <dbReference type="NCBI Taxonomy" id="88201"/>
    <lineage>
        <taxon>Eukaryota</taxon>
        <taxon>Metazoa</taxon>
        <taxon>Chordata</taxon>
        <taxon>Craniata</taxon>
        <taxon>Vertebrata</taxon>
        <taxon>Euteleostomi</taxon>
        <taxon>Actinopterygii</taxon>
        <taxon>Neopterygii</taxon>
        <taxon>Teleostei</taxon>
        <taxon>Neoteleostei</taxon>
        <taxon>Acanthomorphata</taxon>
        <taxon>Gobiaria</taxon>
        <taxon>Gobiiformes</taxon>
        <taxon>Gobioidei</taxon>
        <taxon>Gobiidae</taxon>
        <taxon>Gobionellinae</taxon>
        <taxon>Mugilogobius</taxon>
    </lineage>
</organism>
<evidence type="ECO:0000313" key="2">
    <source>
        <dbReference type="Proteomes" id="UP001460270"/>
    </source>
</evidence>
<keyword evidence="2" id="KW-1185">Reference proteome</keyword>
<reference evidence="2" key="1">
    <citation type="submission" date="2024-04" db="EMBL/GenBank/DDBJ databases">
        <title>Salinicola lusitanus LLJ914,a marine bacterium isolated from the Okinawa Trough.</title>
        <authorList>
            <person name="Li J."/>
        </authorList>
    </citation>
    <scope>NUCLEOTIDE SEQUENCE [LARGE SCALE GENOMIC DNA]</scope>
</reference>
<dbReference type="EMBL" id="JBBPFD010000016">
    <property type="protein sequence ID" value="KAK7893097.1"/>
    <property type="molecule type" value="Genomic_DNA"/>
</dbReference>
<accession>A0AAW0NGH5</accession>
<evidence type="ECO:0000313" key="1">
    <source>
        <dbReference type="EMBL" id="KAK7893097.1"/>
    </source>
</evidence>
<gene>
    <name evidence="1" type="ORF">WMY93_022249</name>
</gene>
<dbReference type="Proteomes" id="UP001460270">
    <property type="component" value="Unassembled WGS sequence"/>
</dbReference>
<dbReference type="AlphaFoldDB" id="A0AAW0NGH5"/>
<comment type="caution">
    <text evidence="1">The sequence shown here is derived from an EMBL/GenBank/DDBJ whole genome shotgun (WGS) entry which is preliminary data.</text>
</comment>
<name>A0AAW0NGH5_9GOBI</name>